<keyword evidence="7" id="KW-0436">Ligase</keyword>
<dbReference type="PANTHER" id="PTHR23327:SF51">
    <property type="entry name" value="TRANSCRIPTIONAL REGULATOR OF YEAST FORM ADHERENCE 3"/>
    <property type="match status" value="1"/>
</dbReference>
<dbReference type="GO" id="GO:0016874">
    <property type="term" value="F:ligase activity"/>
    <property type="evidence" value="ECO:0007669"/>
    <property type="project" value="UniProtKB-KW"/>
</dbReference>
<dbReference type="GO" id="GO:2000185">
    <property type="term" value="P:regulation of phosphate transmembrane transport"/>
    <property type="evidence" value="ECO:0007669"/>
    <property type="project" value="EnsemblFungi"/>
</dbReference>
<organism evidence="7 9">
    <name type="scientific">Schizosaccharomyces japonicus (strain yFS275 / FY16936)</name>
    <name type="common">Fission yeast</name>
    <dbReference type="NCBI Taxonomy" id="402676"/>
    <lineage>
        <taxon>Eukaryota</taxon>
        <taxon>Fungi</taxon>
        <taxon>Dikarya</taxon>
        <taxon>Ascomycota</taxon>
        <taxon>Taphrinomycotina</taxon>
        <taxon>Schizosaccharomycetes</taxon>
        <taxon>Schizosaccharomycetales</taxon>
        <taxon>Schizosaccharomycetaceae</taxon>
        <taxon>Schizosaccharomyces</taxon>
    </lineage>
</organism>
<keyword evidence="2 4" id="KW-0863">Zinc-finger</keyword>
<evidence type="ECO:0000256" key="3">
    <source>
        <dbReference type="ARBA" id="ARBA00022833"/>
    </source>
</evidence>
<dbReference type="GO" id="GO:0061630">
    <property type="term" value="F:ubiquitin protein ligase activity"/>
    <property type="evidence" value="ECO:0007669"/>
    <property type="project" value="EnsemblFungi"/>
</dbReference>
<evidence type="ECO:0000313" key="9">
    <source>
        <dbReference type="Proteomes" id="UP000001744"/>
    </source>
</evidence>
<evidence type="ECO:0000313" key="8">
    <source>
        <dbReference type="JaponicusDB" id="SJAG_04990"/>
    </source>
</evidence>
<evidence type="ECO:0000256" key="2">
    <source>
        <dbReference type="ARBA" id="ARBA00022771"/>
    </source>
</evidence>
<dbReference type="STRING" id="402676.B6K8B3"/>
<dbReference type="JaponicusDB" id="SJAG_04990">
    <property type="gene designation" value="pqr1"/>
</dbReference>
<gene>
    <name evidence="8" type="primary">pqr1</name>
    <name evidence="7" type="ORF">SJAG_04990</name>
</gene>
<evidence type="ECO:0000259" key="6">
    <source>
        <dbReference type="PROSITE" id="PS51382"/>
    </source>
</evidence>
<proteinExistence type="predicted"/>
<dbReference type="GO" id="GO:0005829">
    <property type="term" value="C:cytosol"/>
    <property type="evidence" value="ECO:0007669"/>
    <property type="project" value="EnsemblFungi"/>
</dbReference>
<dbReference type="InterPro" id="IPR017907">
    <property type="entry name" value="Znf_RING_CS"/>
</dbReference>
<dbReference type="Pfam" id="PF00097">
    <property type="entry name" value="zf-C3HC4"/>
    <property type="match status" value="1"/>
</dbReference>
<dbReference type="InterPro" id="IPR013083">
    <property type="entry name" value="Znf_RING/FYVE/PHD"/>
</dbReference>
<dbReference type="Pfam" id="PF03105">
    <property type="entry name" value="SPX"/>
    <property type="match status" value="1"/>
</dbReference>
<dbReference type="InterPro" id="IPR018957">
    <property type="entry name" value="Znf_C3HC4_RING-type"/>
</dbReference>
<dbReference type="GO" id="GO:1904352">
    <property type="term" value="P:positive regulation of protein catabolic process in the vacuole"/>
    <property type="evidence" value="ECO:0007669"/>
    <property type="project" value="EnsemblFungi"/>
</dbReference>
<dbReference type="SMART" id="SM00184">
    <property type="entry name" value="RING"/>
    <property type="match status" value="1"/>
</dbReference>
<dbReference type="HOGENOM" id="CLU_017137_2_1_1"/>
<reference evidence="7 9" key="1">
    <citation type="journal article" date="2011" name="Science">
        <title>Comparative functional genomics of the fission yeasts.</title>
        <authorList>
            <person name="Rhind N."/>
            <person name="Chen Z."/>
            <person name="Yassour M."/>
            <person name="Thompson D.A."/>
            <person name="Haas B.J."/>
            <person name="Habib N."/>
            <person name="Wapinski I."/>
            <person name="Roy S."/>
            <person name="Lin M.F."/>
            <person name="Heiman D.I."/>
            <person name="Young S.K."/>
            <person name="Furuya K."/>
            <person name="Guo Y."/>
            <person name="Pidoux A."/>
            <person name="Chen H.M."/>
            <person name="Robbertse B."/>
            <person name="Goldberg J.M."/>
            <person name="Aoki K."/>
            <person name="Bayne E.H."/>
            <person name="Berlin A.M."/>
            <person name="Desjardins C.A."/>
            <person name="Dobbs E."/>
            <person name="Dukaj L."/>
            <person name="Fan L."/>
            <person name="FitzGerald M.G."/>
            <person name="French C."/>
            <person name="Gujja S."/>
            <person name="Hansen K."/>
            <person name="Keifenheim D."/>
            <person name="Levin J.Z."/>
            <person name="Mosher R.A."/>
            <person name="Mueller C.A."/>
            <person name="Pfiffner J."/>
            <person name="Priest M."/>
            <person name="Russ C."/>
            <person name="Smialowska A."/>
            <person name="Swoboda P."/>
            <person name="Sykes S.M."/>
            <person name="Vaughn M."/>
            <person name="Vengrova S."/>
            <person name="Yoder R."/>
            <person name="Zeng Q."/>
            <person name="Allshire R."/>
            <person name="Baulcombe D."/>
            <person name="Birren B.W."/>
            <person name="Brown W."/>
            <person name="Ekwall K."/>
            <person name="Kellis M."/>
            <person name="Leatherwood J."/>
            <person name="Levin H."/>
            <person name="Margalit H."/>
            <person name="Martienssen R."/>
            <person name="Nieduszynski C.A."/>
            <person name="Spatafora J.W."/>
            <person name="Friedman N."/>
            <person name="Dalgaard J.Z."/>
            <person name="Baumann P."/>
            <person name="Niki H."/>
            <person name="Regev A."/>
            <person name="Nusbaum C."/>
        </authorList>
    </citation>
    <scope>NUCLEOTIDE SEQUENCE [LARGE SCALE GENOMIC DNA]</scope>
    <source>
        <strain evidence="9">yFS275 / FY16936</strain>
    </source>
</reference>
<name>B6K8B3_SCHJY</name>
<dbReference type="PROSITE" id="PS00518">
    <property type="entry name" value="ZF_RING_1"/>
    <property type="match status" value="1"/>
</dbReference>
<dbReference type="GeneID" id="7047473"/>
<dbReference type="InterPro" id="IPR004331">
    <property type="entry name" value="SPX_dom"/>
</dbReference>
<dbReference type="OMA" id="CIRCLIV"/>
<protein>
    <submittedName>
        <fullName evidence="7">Ubiquitin-protein ligase E3</fullName>
    </submittedName>
</protein>
<dbReference type="Gene3D" id="3.30.40.10">
    <property type="entry name" value="Zinc/RING finger domain, C3HC4 (zinc finger)"/>
    <property type="match status" value="1"/>
</dbReference>
<dbReference type="InterPro" id="IPR001841">
    <property type="entry name" value="Znf_RING"/>
</dbReference>
<keyword evidence="3" id="KW-0862">Zinc</keyword>
<dbReference type="Proteomes" id="UP000001744">
    <property type="component" value="Unassembled WGS sequence"/>
</dbReference>
<evidence type="ECO:0000256" key="4">
    <source>
        <dbReference type="PROSITE-ProRule" id="PRU00175"/>
    </source>
</evidence>
<dbReference type="AlphaFoldDB" id="B6K8B3"/>
<evidence type="ECO:0000313" key="7">
    <source>
        <dbReference type="EMBL" id="EEB09767.1"/>
    </source>
</evidence>
<dbReference type="GO" id="GO:0008270">
    <property type="term" value="F:zinc ion binding"/>
    <property type="evidence" value="ECO:0007669"/>
    <property type="project" value="UniProtKB-KW"/>
</dbReference>
<dbReference type="PROSITE" id="PS51382">
    <property type="entry name" value="SPX"/>
    <property type="match status" value="1"/>
</dbReference>
<dbReference type="VEuPathDB" id="FungiDB:SJAG_04990"/>
<feature type="domain" description="SPX" evidence="6">
    <location>
        <begin position="1"/>
        <end position="319"/>
    </location>
</feature>
<evidence type="ECO:0000259" key="5">
    <source>
        <dbReference type="PROSITE" id="PS50089"/>
    </source>
</evidence>
<dbReference type="PANTHER" id="PTHR23327">
    <property type="entry name" value="RING FINGER PROTEIN 127"/>
    <property type="match status" value="1"/>
</dbReference>
<keyword evidence="9" id="KW-1185">Reference proteome</keyword>
<dbReference type="EMBL" id="KE651167">
    <property type="protein sequence ID" value="EEB09767.1"/>
    <property type="molecule type" value="Genomic_DNA"/>
</dbReference>
<dbReference type="RefSeq" id="XP_002176060.1">
    <property type="nucleotide sequence ID" value="XM_002176024.2"/>
</dbReference>
<sequence length="450" mass="51510">MKFGHNFQRALENDMPQDWQSAAIQYKALKKCIKRFVCELSSLGLSMETIRDIIVSNATPAGQGKVQPITLEYSLAGRKGNISPRLIVRIDLDAVKSDERAKAVMKQLCVSRRDPSFQTKTTGGKPVAEVMEDEHCKCCEHSDNEEQNANLQTMELALSEDREFFSSLMAELRNVENLQEQQRVSLFNEIEKLSKQISKVTSPLHHSTNHSLYRWRKIFQLYIEADIFMSSKECEKHAIRSPELAAQHLRWFDEQVCRSKCLPASSKHRDVVLYKEFISLNMRLLQATSFQTMNKLAVTKILKKFDKRTCLTAQPLFFKCVASDPFLMADNVGKAICFTLSNSLLSIVPQLQDFECPVCASIAYKPVRLKCSHVFCLHCLIILQRQKNRFCPLCRAEDVMKANSLNVDHALTNFMETYFPKEIKEKMQDNEDEELGIVRVVADTNACTIM</sequence>
<keyword evidence="1" id="KW-0479">Metal-binding</keyword>
<dbReference type="OrthoDB" id="5588846at2759"/>
<dbReference type="SUPFAM" id="SSF57850">
    <property type="entry name" value="RING/U-box"/>
    <property type="match status" value="1"/>
</dbReference>
<evidence type="ECO:0000256" key="1">
    <source>
        <dbReference type="ARBA" id="ARBA00022723"/>
    </source>
</evidence>
<dbReference type="PROSITE" id="PS50089">
    <property type="entry name" value="ZF_RING_2"/>
    <property type="match status" value="1"/>
</dbReference>
<accession>B6K8B3</accession>
<feature type="domain" description="RING-type" evidence="5">
    <location>
        <begin position="356"/>
        <end position="395"/>
    </location>
</feature>
<dbReference type="eggNOG" id="KOG4159">
    <property type="taxonomic scope" value="Eukaryota"/>
</dbReference>